<proteinExistence type="predicted"/>
<sequence>MYGIDDASGGDLCFQKADAMILDDQQFFLPLCTDNTRRHCLFYGELLVLHRIDHKASGSLRLQQNKSSSRSQITFGSCLRDAHNLLAGFHKHACDAVCALDVLGVQELPKRHQLSLKFSPDFSCGGGVENGLCFFINKEVLLPFLGNDKQAEASLGVSRAPLHKLQNLVHFFIKISSLVCYFHGHPVAMYGIDDASGGDLRFQEANAMILDDQQFALPLCTDNTRRHRLFYGELLVLHRIDHKASGSLRLQQNKSSSRSQIAFVSCFRDAHDLLA</sequence>
<reference evidence="1" key="1">
    <citation type="thesis" date="2021" institute="BYU ScholarsArchive" country="Provo, UT, USA">
        <title>Applications of and Algorithms for Genome Assembly and Genomic Analyses with an Emphasis on Marine Teleosts.</title>
        <authorList>
            <person name="Pickett B.D."/>
        </authorList>
    </citation>
    <scope>NUCLEOTIDE SEQUENCE</scope>
    <source>
        <strain evidence="1">HI-2016</strain>
    </source>
</reference>
<evidence type="ECO:0000313" key="2">
    <source>
        <dbReference type="Proteomes" id="UP000824540"/>
    </source>
</evidence>
<protein>
    <submittedName>
        <fullName evidence="1">Uncharacterized protein</fullName>
    </submittedName>
</protein>
<comment type="caution">
    <text evidence="1">The sequence shown here is derived from an EMBL/GenBank/DDBJ whole genome shotgun (WGS) entry which is preliminary data.</text>
</comment>
<gene>
    <name evidence="1" type="ORF">JZ751_000693</name>
</gene>
<keyword evidence="2" id="KW-1185">Reference proteome</keyword>
<dbReference type="AlphaFoldDB" id="A0A8T2PX32"/>
<dbReference type="Proteomes" id="UP000824540">
    <property type="component" value="Unassembled WGS sequence"/>
</dbReference>
<name>A0A8T2PX32_9TELE</name>
<dbReference type="EMBL" id="JAFBMS010000001">
    <property type="protein sequence ID" value="KAG9355851.1"/>
    <property type="molecule type" value="Genomic_DNA"/>
</dbReference>
<accession>A0A8T2PX32</accession>
<organism evidence="1 2">
    <name type="scientific">Albula glossodonta</name>
    <name type="common">roundjaw bonefish</name>
    <dbReference type="NCBI Taxonomy" id="121402"/>
    <lineage>
        <taxon>Eukaryota</taxon>
        <taxon>Metazoa</taxon>
        <taxon>Chordata</taxon>
        <taxon>Craniata</taxon>
        <taxon>Vertebrata</taxon>
        <taxon>Euteleostomi</taxon>
        <taxon>Actinopterygii</taxon>
        <taxon>Neopterygii</taxon>
        <taxon>Teleostei</taxon>
        <taxon>Albuliformes</taxon>
        <taxon>Albulidae</taxon>
        <taxon>Albula</taxon>
    </lineage>
</organism>
<dbReference type="OrthoDB" id="9392265at2759"/>
<evidence type="ECO:0000313" key="1">
    <source>
        <dbReference type="EMBL" id="KAG9355851.1"/>
    </source>
</evidence>